<dbReference type="GeneID" id="57472982"/>
<dbReference type="EMBL" id="CP003190">
    <property type="protein sequence ID" value="AGL81817.1"/>
    <property type="molecule type" value="Genomic_DNA"/>
</dbReference>
<evidence type="ECO:0000259" key="3">
    <source>
        <dbReference type="Pfam" id="PF04773"/>
    </source>
</evidence>
<dbReference type="eggNOG" id="COG4254">
    <property type="taxonomic scope" value="Bacteria"/>
</dbReference>
<organism evidence="4 5">
    <name type="scientific">Pseudomonas protegens (strain DSM 19095 / LMG 27888 / CFBP 6595 / CHA0)</name>
    <dbReference type="NCBI Taxonomy" id="1124983"/>
    <lineage>
        <taxon>Bacteria</taxon>
        <taxon>Pseudomonadati</taxon>
        <taxon>Pseudomonadota</taxon>
        <taxon>Gammaproteobacteria</taxon>
        <taxon>Pseudomonadales</taxon>
        <taxon>Pseudomonadaceae</taxon>
        <taxon>Pseudomonas</taxon>
    </lineage>
</organism>
<dbReference type="AlphaFoldDB" id="A0A2C9EDU0"/>
<dbReference type="PANTHER" id="PTHR38731">
    <property type="entry name" value="LIPL45-RELATED LIPOPROTEIN-RELATED"/>
    <property type="match status" value="1"/>
</dbReference>
<feature type="chain" id="PRO_5012044829" description="FecR protein domain-containing protein" evidence="2">
    <location>
        <begin position="35"/>
        <end position="332"/>
    </location>
</feature>
<dbReference type="Gene3D" id="2.60.120.1440">
    <property type="match status" value="1"/>
</dbReference>
<dbReference type="RefSeq" id="WP_015633608.1">
    <property type="nucleotide sequence ID" value="NC_021237.1"/>
</dbReference>
<gene>
    <name evidence="4" type="ORF">PFLCHA0_c00100</name>
</gene>
<evidence type="ECO:0000256" key="2">
    <source>
        <dbReference type="SAM" id="SignalP"/>
    </source>
</evidence>
<evidence type="ECO:0000256" key="1">
    <source>
        <dbReference type="SAM" id="MobiDB-lite"/>
    </source>
</evidence>
<dbReference type="InterPro" id="IPR006860">
    <property type="entry name" value="FecR"/>
</dbReference>
<feature type="region of interest" description="Disordered" evidence="1">
    <location>
        <begin position="185"/>
        <end position="211"/>
    </location>
</feature>
<accession>A0A2C9EDU0</accession>
<sequence>MNDLCPFPSTGRPQVARVALLLAGLILPLCAAQAAAPRLPYIDDNQQCRGQPLPATVEHLTGEAWKLDAKGREVLLQEGMSIDEKEGVRTSPSAFVSLSLGDGSRVVLPSSSQVTLQLNNQYAIPQVVLEQGQIESYVIKRTSDHDRFQIVTPVGVLGVRGTHFRVRNDDQQSLVEVLNGQVAVNREEDAPQPAPRRTRQRPVDKPAGPVPGEVQVMARQGLRIQKQGELKPVELLAAPRLLGQAGQTGALPVWQLILQPLPGASRYRAQVATDKDFLNIKQEQFSSTPQVNFTGLQAFFYHVRLSAFDEHGLEGETGVYDIFYYPRTTRVE</sequence>
<dbReference type="Proteomes" id="UP000013940">
    <property type="component" value="Chromosome"/>
</dbReference>
<evidence type="ECO:0000313" key="5">
    <source>
        <dbReference type="Proteomes" id="UP000013940"/>
    </source>
</evidence>
<feature type="signal peptide" evidence="2">
    <location>
        <begin position="1"/>
        <end position="34"/>
    </location>
</feature>
<keyword evidence="2" id="KW-0732">Signal</keyword>
<dbReference type="HOGENOM" id="CLU_873953_0_0_6"/>
<dbReference type="PANTHER" id="PTHR38731:SF1">
    <property type="entry name" value="FECR PROTEIN DOMAIN-CONTAINING PROTEIN"/>
    <property type="match status" value="1"/>
</dbReference>
<name>A0A2C9EDU0_PSEPH</name>
<reference evidence="5" key="1">
    <citation type="journal article" date="2014" name="Genome Announc.">
        <title>Full-genome sequence of the plant growth-promoting bacterium Pseudomonas protegens CHA0.</title>
        <authorList>
            <person name="Jousset A."/>
            <person name="Schuldes J."/>
            <person name="Keel C."/>
            <person name="Maurhofer M."/>
            <person name="Daniel R."/>
            <person name="Scheu S."/>
            <person name="Thuermer A."/>
        </authorList>
    </citation>
    <scope>NUCLEOTIDE SEQUENCE [LARGE SCALE GENOMIC DNA]</scope>
    <source>
        <strain evidence="5">DSM 19095 / LMG 27888 / CFBP 6595 / CHA0</strain>
    </source>
</reference>
<proteinExistence type="predicted"/>
<feature type="domain" description="FecR protein" evidence="3">
    <location>
        <begin position="88"/>
        <end position="182"/>
    </location>
</feature>
<evidence type="ECO:0000313" key="4">
    <source>
        <dbReference type="EMBL" id="AGL81817.1"/>
    </source>
</evidence>
<dbReference type="Pfam" id="PF04773">
    <property type="entry name" value="FecR"/>
    <property type="match status" value="1"/>
</dbReference>
<protein>
    <recommendedName>
        <fullName evidence="3">FecR protein domain-containing protein</fullName>
    </recommendedName>
</protein>
<dbReference type="KEGG" id="pprc:PFLCHA0_c00100"/>